<dbReference type="EMBL" id="JAVLET010000014">
    <property type="protein sequence ID" value="KAL0466010.1"/>
    <property type="molecule type" value="Genomic_DNA"/>
</dbReference>
<organism evidence="2 3">
    <name type="scientific">Neurospora intermedia</name>
    <dbReference type="NCBI Taxonomy" id="5142"/>
    <lineage>
        <taxon>Eukaryota</taxon>
        <taxon>Fungi</taxon>
        <taxon>Dikarya</taxon>
        <taxon>Ascomycota</taxon>
        <taxon>Pezizomycotina</taxon>
        <taxon>Sordariomycetes</taxon>
        <taxon>Sordariomycetidae</taxon>
        <taxon>Sordariales</taxon>
        <taxon>Sordariaceae</taxon>
        <taxon>Neurospora</taxon>
    </lineage>
</organism>
<comment type="caution">
    <text evidence="2">The sequence shown here is derived from an EMBL/GenBank/DDBJ whole genome shotgun (WGS) entry which is preliminary data.</text>
</comment>
<gene>
    <name evidence="2" type="ORF">QR685DRAFT_575632</name>
</gene>
<dbReference type="Proteomes" id="UP001451303">
    <property type="component" value="Unassembled WGS sequence"/>
</dbReference>
<evidence type="ECO:0000313" key="3">
    <source>
        <dbReference type="Proteomes" id="UP001451303"/>
    </source>
</evidence>
<feature type="region of interest" description="Disordered" evidence="1">
    <location>
        <begin position="111"/>
        <end position="133"/>
    </location>
</feature>
<accession>A0ABR3D000</accession>
<proteinExistence type="predicted"/>
<evidence type="ECO:0000313" key="2">
    <source>
        <dbReference type="EMBL" id="KAL0466010.1"/>
    </source>
</evidence>
<protein>
    <submittedName>
        <fullName evidence="2">Uncharacterized protein</fullName>
    </submittedName>
</protein>
<name>A0ABR3D000_NEUIN</name>
<sequence length="161" mass="17990">MGAACHLFTAYLRQFAGEENTKYPLFEGSRFKLRHVGRGNGDMEDCVPLMFEIQSIYLCAYVDIGRIDIRGDLQRNMKADRRGLGDNNTHSMNDDDAEICEMKVPRSISGSKAVVASQPSGAEDGSAGSRGIGGPYIQVFGWLERRRPDRPRLRHNKSPLK</sequence>
<evidence type="ECO:0000256" key="1">
    <source>
        <dbReference type="SAM" id="MobiDB-lite"/>
    </source>
</evidence>
<keyword evidence="3" id="KW-1185">Reference proteome</keyword>
<reference evidence="2 3" key="1">
    <citation type="submission" date="2023-09" db="EMBL/GenBank/DDBJ databases">
        <title>Multi-omics analysis of a traditional fermented food reveals byproduct-associated fungal strains for waste-to-food upcycling.</title>
        <authorList>
            <consortium name="Lawrence Berkeley National Laboratory"/>
            <person name="Rekdal V.M."/>
            <person name="Villalobos-Escobedo J.M."/>
            <person name="Rodriguez-Valeron N."/>
            <person name="Garcia M.O."/>
            <person name="Vasquez D.P."/>
            <person name="Damayanti I."/>
            <person name="Sorensen P.M."/>
            <person name="Baidoo E.E."/>
            <person name="De Carvalho A.C."/>
            <person name="Riley R."/>
            <person name="Lipzen A."/>
            <person name="He G."/>
            <person name="Yan M."/>
            <person name="Haridas S."/>
            <person name="Daum C."/>
            <person name="Yoshinaga Y."/>
            <person name="Ng V."/>
            <person name="Grigoriev I.V."/>
            <person name="Munk R."/>
            <person name="Nuraida L."/>
            <person name="Wijaya C.H."/>
            <person name="Morales P.-C."/>
            <person name="Keasling J.D."/>
        </authorList>
    </citation>
    <scope>NUCLEOTIDE SEQUENCE [LARGE SCALE GENOMIC DNA]</scope>
    <source>
        <strain evidence="2 3">FGSC 2613</strain>
    </source>
</reference>